<feature type="transmembrane region" description="Helical" evidence="1">
    <location>
        <begin position="237"/>
        <end position="270"/>
    </location>
</feature>
<reference evidence="2" key="1">
    <citation type="submission" date="2021-03" db="EMBL/GenBank/DDBJ databases">
        <title>Draft genome sequence of rust myrtle Austropuccinia psidii MF-1, a brazilian biotype.</title>
        <authorList>
            <person name="Quecine M.C."/>
            <person name="Pachon D.M.R."/>
            <person name="Bonatelli M.L."/>
            <person name="Correr F.H."/>
            <person name="Franceschini L.M."/>
            <person name="Leite T.F."/>
            <person name="Margarido G.R.A."/>
            <person name="Almeida C.A."/>
            <person name="Ferrarezi J.A."/>
            <person name="Labate C.A."/>
        </authorList>
    </citation>
    <scope>NUCLEOTIDE SEQUENCE</scope>
    <source>
        <strain evidence="2">MF-1</strain>
    </source>
</reference>
<comment type="caution">
    <text evidence="2">The sequence shown here is derived from an EMBL/GenBank/DDBJ whole genome shotgun (WGS) entry which is preliminary data.</text>
</comment>
<gene>
    <name evidence="2" type="ORF">O181_084393</name>
</gene>
<dbReference type="AlphaFoldDB" id="A0A9Q3FVJ9"/>
<dbReference type="OrthoDB" id="2498908at2759"/>
<evidence type="ECO:0000313" key="3">
    <source>
        <dbReference type="Proteomes" id="UP000765509"/>
    </source>
</evidence>
<keyword evidence="3" id="KW-1185">Reference proteome</keyword>
<dbReference type="EMBL" id="AVOT02049512">
    <property type="protein sequence ID" value="MBW0544678.1"/>
    <property type="molecule type" value="Genomic_DNA"/>
</dbReference>
<name>A0A9Q3FVJ9_9BASI</name>
<feature type="transmembrane region" description="Helical" evidence="1">
    <location>
        <begin position="79"/>
        <end position="106"/>
    </location>
</feature>
<organism evidence="2 3">
    <name type="scientific">Austropuccinia psidii MF-1</name>
    <dbReference type="NCBI Taxonomy" id="1389203"/>
    <lineage>
        <taxon>Eukaryota</taxon>
        <taxon>Fungi</taxon>
        <taxon>Dikarya</taxon>
        <taxon>Basidiomycota</taxon>
        <taxon>Pucciniomycotina</taxon>
        <taxon>Pucciniomycetes</taxon>
        <taxon>Pucciniales</taxon>
        <taxon>Sphaerophragmiaceae</taxon>
        <taxon>Austropuccinia</taxon>
    </lineage>
</organism>
<dbReference type="Proteomes" id="UP000765509">
    <property type="component" value="Unassembled WGS sequence"/>
</dbReference>
<evidence type="ECO:0000256" key="1">
    <source>
        <dbReference type="SAM" id="Phobius"/>
    </source>
</evidence>
<keyword evidence="1" id="KW-0472">Membrane</keyword>
<keyword evidence="1" id="KW-1133">Transmembrane helix</keyword>
<feature type="transmembrane region" description="Helical" evidence="1">
    <location>
        <begin position="151"/>
        <end position="176"/>
    </location>
</feature>
<feature type="transmembrane region" description="Helical" evidence="1">
    <location>
        <begin position="118"/>
        <end position="139"/>
    </location>
</feature>
<feature type="transmembrane region" description="Helical" evidence="1">
    <location>
        <begin position="196"/>
        <end position="216"/>
    </location>
</feature>
<accession>A0A9Q3FVJ9</accession>
<sequence>MEQPVDMDSSYVSRAETIMKGILASQILSVPFSSSLSLVAVILAWRFLSKTSNKYSPHEKYFEFQAGISSPARRLLARLGAGMVAIVCLAMTAMELTIVYQTAIIYPNDMRFLIKTPWTSSLVPLLTSLVSIATQTYFSEKVLNTVERPRLVTPFLILLSLGSVVTGGAATIALILEPSQRSSAGISTSETLFWTYLLFATLSSGFLMIPLLLSFNKKRNQIKKEGHKKPNNQKHDSTWVTFTLRVFLSTYAFVFIFDLLCLITSVISASTNFELALQASQGFLVLQKLMVRIMAISYLYALLDDLPKNLVFVPPPEVPILVGFGNGFEPKVKSPVQEYNSEAFPRSRLRDIRSSVNLALNKYENSKNRQLSSEDEGDDLFPYSYPPNVVSPAITEIFTSMNFTIQENNWEKVGYSPAKLVPIPEKTRLDVPFARRKSSTPSVVKPFALPPVPSPIHTATAAFPNYKEETREDKMPKHRLSDLRLINTPLSKELMAETEWMEYHKA</sequence>
<protein>
    <submittedName>
        <fullName evidence="2">Uncharacterized protein</fullName>
    </submittedName>
</protein>
<proteinExistence type="predicted"/>
<keyword evidence="1" id="KW-0812">Transmembrane</keyword>
<evidence type="ECO:0000313" key="2">
    <source>
        <dbReference type="EMBL" id="MBW0544678.1"/>
    </source>
</evidence>
<feature type="transmembrane region" description="Helical" evidence="1">
    <location>
        <begin position="27"/>
        <end position="48"/>
    </location>
</feature>